<evidence type="ECO:0000256" key="6">
    <source>
        <dbReference type="ARBA" id="ARBA00022989"/>
    </source>
</evidence>
<protein>
    <submittedName>
        <fullName evidence="9">AI-2E family transporter</fullName>
    </submittedName>
</protein>
<name>A0A2M9XZ82_9LEPT</name>
<keyword evidence="4" id="KW-1003">Cell membrane</keyword>
<keyword evidence="5 8" id="KW-0812">Transmembrane</keyword>
<dbReference type="Proteomes" id="UP000297891">
    <property type="component" value="Unassembled WGS sequence"/>
</dbReference>
<feature type="transmembrane region" description="Helical" evidence="8">
    <location>
        <begin position="12"/>
        <end position="30"/>
    </location>
</feature>
<proteinExistence type="inferred from homology"/>
<comment type="caution">
    <text evidence="9">The sequence shown here is derived from an EMBL/GenBank/DDBJ whole genome shotgun (WGS) entry which is preliminary data.</text>
</comment>
<dbReference type="OrthoDB" id="9793390at2"/>
<evidence type="ECO:0000256" key="4">
    <source>
        <dbReference type="ARBA" id="ARBA00022475"/>
    </source>
</evidence>
<accession>A0A2M9XZ82</accession>
<evidence type="ECO:0000256" key="1">
    <source>
        <dbReference type="ARBA" id="ARBA00004651"/>
    </source>
</evidence>
<dbReference type="AlphaFoldDB" id="A0A2M9XZ82"/>
<reference evidence="9" key="1">
    <citation type="journal article" date="2019" name="PLoS Negl. Trop. Dis.">
        <title>Revisiting the worldwide diversity of Leptospira species in the environment.</title>
        <authorList>
            <person name="Vincent A.T."/>
            <person name="Schiettekatte O."/>
            <person name="Bourhy P."/>
            <person name="Veyrier F.J."/>
            <person name="Picardeau M."/>
        </authorList>
    </citation>
    <scope>NUCLEOTIDE SEQUENCE [LARGE SCALE GENOMIC DNA]</scope>
    <source>
        <strain evidence="9">201800277</strain>
    </source>
</reference>
<dbReference type="PANTHER" id="PTHR21716:SF53">
    <property type="entry name" value="PERMEASE PERM-RELATED"/>
    <property type="match status" value="1"/>
</dbReference>
<feature type="transmembrane region" description="Helical" evidence="8">
    <location>
        <begin position="209"/>
        <end position="229"/>
    </location>
</feature>
<evidence type="ECO:0000256" key="2">
    <source>
        <dbReference type="ARBA" id="ARBA00009773"/>
    </source>
</evidence>
<dbReference type="PANTHER" id="PTHR21716">
    <property type="entry name" value="TRANSMEMBRANE PROTEIN"/>
    <property type="match status" value="1"/>
</dbReference>
<evidence type="ECO:0000256" key="5">
    <source>
        <dbReference type="ARBA" id="ARBA00022692"/>
    </source>
</evidence>
<comment type="subcellular location">
    <subcellularLocation>
        <location evidence="1">Cell membrane</location>
        <topology evidence="1">Multi-pass membrane protein</topology>
    </subcellularLocation>
</comment>
<dbReference type="Pfam" id="PF01594">
    <property type="entry name" value="AI-2E_transport"/>
    <property type="match status" value="1"/>
</dbReference>
<gene>
    <name evidence="9" type="ORF">EHQ30_09810</name>
</gene>
<evidence type="ECO:0000313" key="10">
    <source>
        <dbReference type="Proteomes" id="UP000297891"/>
    </source>
</evidence>
<comment type="similarity">
    <text evidence="2">Belongs to the autoinducer-2 exporter (AI-2E) (TC 2.A.86) family.</text>
</comment>
<feature type="transmembrane region" description="Helical" evidence="8">
    <location>
        <begin position="36"/>
        <end position="53"/>
    </location>
</feature>
<evidence type="ECO:0000313" key="9">
    <source>
        <dbReference type="EMBL" id="TGK96863.1"/>
    </source>
</evidence>
<keyword evidence="7 8" id="KW-0472">Membrane</keyword>
<feature type="transmembrane region" description="Helical" evidence="8">
    <location>
        <begin position="151"/>
        <end position="174"/>
    </location>
</feature>
<dbReference type="GO" id="GO:0055085">
    <property type="term" value="P:transmembrane transport"/>
    <property type="evidence" value="ECO:0007669"/>
    <property type="project" value="TreeGrafter"/>
</dbReference>
<evidence type="ECO:0000256" key="7">
    <source>
        <dbReference type="ARBA" id="ARBA00023136"/>
    </source>
</evidence>
<keyword evidence="10" id="KW-1185">Reference proteome</keyword>
<dbReference type="InterPro" id="IPR002549">
    <property type="entry name" value="AI-2E-like"/>
</dbReference>
<dbReference type="GO" id="GO:0005886">
    <property type="term" value="C:plasma membrane"/>
    <property type="evidence" value="ECO:0007669"/>
    <property type="project" value="UniProtKB-SubCell"/>
</dbReference>
<organism evidence="9 10">
    <name type="scientific">Leptospira brenneri</name>
    <dbReference type="NCBI Taxonomy" id="2023182"/>
    <lineage>
        <taxon>Bacteria</taxon>
        <taxon>Pseudomonadati</taxon>
        <taxon>Spirochaetota</taxon>
        <taxon>Spirochaetia</taxon>
        <taxon>Leptospirales</taxon>
        <taxon>Leptospiraceae</taxon>
        <taxon>Leptospira</taxon>
    </lineage>
</organism>
<sequence>MNSKENTISSLILRSAFFGLIILTALIGIIGVKFLAIPLLISGIHFYIFHGIVDYFESRGIHRAITIIFIFSFLIFGAYWFLAFYLPNLFEKAQPIVSEWSVKMDDPNFQLFDFNKLPVLSKNPELWKKIINPEEVAKMATSNLEEFLREMVVMIPTFLSWMIIIPIISFFLLLDANLIYKTMISFIPNRFFEMFLMVFYRMNQQITSYLKSLVIQCGIMAIVASLGFYIVGVKFFFLFGIFLGVANSIPYLGPLIGAVPPILFNILFPEMSPSIGSIASVVVVAQLVDNAIVQPVVIANAVSLHPLAILIGIAVGGNFFGIFGMLLAIPVLSILKVTIGILYHALKEHQII</sequence>
<keyword evidence="3" id="KW-0813">Transport</keyword>
<evidence type="ECO:0000256" key="8">
    <source>
        <dbReference type="SAM" id="Phobius"/>
    </source>
</evidence>
<evidence type="ECO:0000256" key="3">
    <source>
        <dbReference type="ARBA" id="ARBA00022448"/>
    </source>
</evidence>
<dbReference type="EMBL" id="RQFP01000001">
    <property type="protein sequence ID" value="TGK96863.1"/>
    <property type="molecule type" value="Genomic_DNA"/>
</dbReference>
<dbReference type="RefSeq" id="WP_100791303.1">
    <property type="nucleotide sequence ID" value="NZ_NPDQ01000006.1"/>
</dbReference>
<feature type="transmembrane region" description="Helical" evidence="8">
    <location>
        <begin position="65"/>
        <end position="86"/>
    </location>
</feature>
<keyword evidence="6 8" id="KW-1133">Transmembrane helix</keyword>